<reference evidence="5 6" key="1">
    <citation type="submission" date="2019-06" db="EMBL/GenBank/DDBJ databases">
        <title>Whole genome shotgun sequence of Halomonas halmophila NBRC 15537.</title>
        <authorList>
            <person name="Hosoyama A."/>
            <person name="Uohara A."/>
            <person name="Ohji S."/>
            <person name="Ichikawa N."/>
        </authorList>
    </citation>
    <scope>NUCLEOTIDE SEQUENCE [LARGE SCALE GENOMIC DNA]</scope>
    <source>
        <strain evidence="5 6">NBRC 15537</strain>
    </source>
</reference>
<evidence type="ECO:0000313" key="6">
    <source>
        <dbReference type="Proteomes" id="UP000319812"/>
    </source>
</evidence>
<protein>
    <submittedName>
        <fullName evidence="5">Transcriptional regulator</fullName>
    </submittedName>
</protein>
<evidence type="ECO:0000256" key="2">
    <source>
        <dbReference type="ARBA" id="ARBA00023125"/>
    </source>
</evidence>
<dbReference type="Gene3D" id="1.10.10.60">
    <property type="entry name" value="Homeodomain-like"/>
    <property type="match status" value="2"/>
</dbReference>
<keyword evidence="1" id="KW-0805">Transcription regulation</keyword>
<evidence type="ECO:0000259" key="4">
    <source>
        <dbReference type="PROSITE" id="PS01124"/>
    </source>
</evidence>
<dbReference type="PROSITE" id="PS01124">
    <property type="entry name" value="HTH_ARAC_FAMILY_2"/>
    <property type="match status" value="1"/>
</dbReference>
<feature type="domain" description="HTH araC/xylS-type" evidence="4">
    <location>
        <begin position="175"/>
        <end position="272"/>
    </location>
</feature>
<dbReference type="InterPro" id="IPR018060">
    <property type="entry name" value="HTH_AraC"/>
</dbReference>
<dbReference type="PANTHER" id="PTHR46796:SF2">
    <property type="entry name" value="TRANSCRIPTIONAL REGULATORY PROTEIN"/>
    <property type="match status" value="1"/>
</dbReference>
<evidence type="ECO:0000256" key="1">
    <source>
        <dbReference type="ARBA" id="ARBA00023015"/>
    </source>
</evidence>
<dbReference type="SUPFAM" id="SSF46689">
    <property type="entry name" value="Homeodomain-like"/>
    <property type="match status" value="2"/>
</dbReference>
<dbReference type="SUPFAM" id="SSF51215">
    <property type="entry name" value="Regulatory protein AraC"/>
    <property type="match status" value="1"/>
</dbReference>
<organism evidence="5 6">
    <name type="scientific">Halomonas halmophila</name>
    <dbReference type="NCBI Taxonomy" id="252"/>
    <lineage>
        <taxon>Bacteria</taxon>
        <taxon>Pseudomonadati</taxon>
        <taxon>Pseudomonadota</taxon>
        <taxon>Gammaproteobacteria</taxon>
        <taxon>Oceanospirillales</taxon>
        <taxon>Halomonadaceae</taxon>
        <taxon>Halomonas</taxon>
    </lineage>
</organism>
<dbReference type="Pfam" id="PF12833">
    <property type="entry name" value="HTH_18"/>
    <property type="match status" value="1"/>
</dbReference>
<evidence type="ECO:0000313" key="5">
    <source>
        <dbReference type="EMBL" id="GED21521.1"/>
    </source>
</evidence>
<proteinExistence type="predicted"/>
<dbReference type="AlphaFoldDB" id="A0A4Y4F311"/>
<name>A0A4Y4F311_9GAMM</name>
<dbReference type="PANTHER" id="PTHR46796">
    <property type="entry name" value="HTH-TYPE TRANSCRIPTIONAL ACTIVATOR RHAS-RELATED"/>
    <property type="match status" value="1"/>
</dbReference>
<dbReference type="OrthoDB" id="9809338at2"/>
<dbReference type="InterPro" id="IPR050204">
    <property type="entry name" value="AraC_XylS_family_regulators"/>
</dbReference>
<keyword evidence="3" id="KW-0804">Transcription</keyword>
<dbReference type="EMBL" id="BJOC01000010">
    <property type="protein sequence ID" value="GED21521.1"/>
    <property type="molecule type" value="Genomic_DNA"/>
</dbReference>
<sequence length="276" mass="31110">MPESSWVDLEQDSATGIETVRAHFQGHAYDPHWHDSYLVGVTEQGLQQFTCRHSRHRSTPGRLILIEPGEVHDGHAPEEDGFTYSMLYLDPDWLDRSLREQHGVAPTERYPGFSATLADDPRLSRTILTAFSALRQQPWRIMRDTALDQLIEGLVPHLGAVPQSTDHPRLPAAALRARDYLHAHVEQDISLEALAVASGVNRYRLSRAFKQAFGIAPHAYLVQLRLNHARRRLAAGETPVTVASQLGFADQSHLGRWFRRAYGVTPADYRQRCRGG</sequence>
<gene>
    <name evidence="5" type="ORF">HHA01_04980</name>
</gene>
<dbReference type="InterPro" id="IPR003313">
    <property type="entry name" value="AraC-bd"/>
</dbReference>
<dbReference type="RefSeq" id="WP_141317530.1">
    <property type="nucleotide sequence ID" value="NZ_BJOC01000010.1"/>
</dbReference>
<accession>A0A4Y4F311</accession>
<dbReference type="Proteomes" id="UP000319812">
    <property type="component" value="Unassembled WGS sequence"/>
</dbReference>
<dbReference type="InterPro" id="IPR009057">
    <property type="entry name" value="Homeodomain-like_sf"/>
</dbReference>
<dbReference type="GO" id="GO:0003700">
    <property type="term" value="F:DNA-binding transcription factor activity"/>
    <property type="evidence" value="ECO:0007669"/>
    <property type="project" value="InterPro"/>
</dbReference>
<dbReference type="GO" id="GO:0043565">
    <property type="term" value="F:sequence-specific DNA binding"/>
    <property type="evidence" value="ECO:0007669"/>
    <property type="project" value="InterPro"/>
</dbReference>
<keyword evidence="2" id="KW-0238">DNA-binding</keyword>
<comment type="caution">
    <text evidence="5">The sequence shown here is derived from an EMBL/GenBank/DDBJ whole genome shotgun (WGS) entry which is preliminary data.</text>
</comment>
<keyword evidence="6" id="KW-1185">Reference proteome</keyword>
<dbReference type="Pfam" id="PF02311">
    <property type="entry name" value="AraC_binding"/>
    <property type="match status" value="1"/>
</dbReference>
<dbReference type="InterPro" id="IPR037923">
    <property type="entry name" value="HTH-like"/>
</dbReference>
<dbReference type="SMART" id="SM00342">
    <property type="entry name" value="HTH_ARAC"/>
    <property type="match status" value="1"/>
</dbReference>
<evidence type="ECO:0000256" key="3">
    <source>
        <dbReference type="ARBA" id="ARBA00023163"/>
    </source>
</evidence>